<dbReference type="Pfam" id="PF26096">
    <property type="entry name" value="DUF8033"/>
    <property type="match status" value="1"/>
</dbReference>
<name>A0A8S5TCT5_9VIRU</name>
<sequence>MVRLFLVYELIKVVSSVDISVREMLKMARQSDVIKEAVRNAVRQYDNKGFFQFNKRCGMNLSIEVSPIVDPDHGTIVMYSYDTAIAFVNLADRDENGHVPVRLSAYYYNYSSTTSRHLTYFLMALSAAGLIGQDLFDRRAKRYKVEARAIEALHTNGDNRYDTWFTL</sequence>
<evidence type="ECO:0000313" key="2">
    <source>
        <dbReference type="EMBL" id="DAF61109.1"/>
    </source>
</evidence>
<protein>
    <recommendedName>
        <fullName evidence="1">DUF8033 domain-containing protein</fullName>
    </recommendedName>
</protein>
<evidence type="ECO:0000259" key="1">
    <source>
        <dbReference type="Pfam" id="PF26096"/>
    </source>
</evidence>
<feature type="domain" description="DUF8033" evidence="1">
    <location>
        <begin position="70"/>
        <end position="125"/>
    </location>
</feature>
<organism evidence="2">
    <name type="scientific">Phage sp. ctesc4</name>
    <dbReference type="NCBI Taxonomy" id="2828008"/>
    <lineage>
        <taxon>Viruses</taxon>
    </lineage>
</organism>
<dbReference type="EMBL" id="BK032802">
    <property type="protein sequence ID" value="DAF61109.1"/>
    <property type="molecule type" value="Genomic_DNA"/>
</dbReference>
<dbReference type="InterPro" id="IPR058346">
    <property type="entry name" value="DUF8033"/>
</dbReference>
<reference evidence="2" key="1">
    <citation type="journal article" date="2021" name="Proc. Natl. Acad. Sci. U.S.A.">
        <title>A Catalog of Tens of Thousands of Viruses from Human Metagenomes Reveals Hidden Associations with Chronic Diseases.</title>
        <authorList>
            <person name="Tisza M.J."/>
            <person name="Buck C.B."/>
        </authorList>
    </citation>
    <scope>NUCLEOTIDE SEQUENCE</scope>
    <source>
        <strain evidence="2">Ctesc4</strain>
    </source>
</reference>
<proteinExistence type="predicted"/>
<accession>A0A8S5TCT5</accession>